<comment type="caution">
    <text evidence="1">The sequence shown here is derived from an EMBL/GenBank/DDBJ whole genome shotgun (WGS) entry which is preliminary data.</text>
</comment>
<name>A0ABS9SN99_9BACT</name>
<dbReference type="EMBL" id="JAKWBL010000004">
    <property type="protein sequence ID" value="MCH5599852.1"/>
    <property type="molecule type" value="Genomic_DNA"/>
</dbReference>
<protein>
    <recommendedName>
        <fullName evidence="3">Bacterial surface antigen (D15) domain-containing protein</fullName>
    </recommendedName>
</protein>
<evidence type="ECO:0008006" key="3">
    <source>
        <dbReference type="Google" id="ProtNLM"/>
    </source>
</evidence>
<accession>A0ABS9SN99</accession>
<organism evidence="1 2">
    <name type="scientific">Niabella ginsengisoli</name>
    <dbReference type="NCBI Taxonomy" id="522298"/>
    <lineage>
        <taxon>Bacteria</taxon>
        <taxon>Pseudomonadati</taxon>
        <taxon>Bacteroidota</taxon>
        <taxon>Chitinophagia</taxon>
        <taxon>Chitinophagales</taxon>
        <taxon>Chitinophagaceae</taxon>
        <taxon>Niabella</taxon>
    </lineage>
</organism>
<keyword evidence="2" id="KW-1185">Reference proteome</keyword>
<evidence type="ECO:0000313" key="2">
    <source>
        <dbReference type="Proteomes" id="UP001202248"/>
    </source>
</evidence>
<reference evidence="1 2" key="1">
    <citation type="submission" date="2022-02" db="EMBL/GenBank/DDBJ databases">
        <authorList>
            <person name="Min J."/>
        </authorList>
    </citation>
    <scope>NUCLEOTIDE SEQUENCE [LARGE SCALE GENOMIC DNA]</scope>
    <source>
        <strain evidence="1 2">GR10-1</strain>
    </source>
</reference>
<evidence type="ECO:0000313" key="1">
    <source>
        <dbReference type="EMBL" id="MCH5599852.1"/>
    </source>
</evidence>
<dbReference type="RefSeq" id="WP_240831880.1">
    <property type="nucleotide sequence ID" value="NZ_JAKWBL010000004.1"/>
</dbReference>
<gene>
    <name evidence="1" type="ORF">MKP09_19005</name>
</gene>
<dbReference type="Proteomes" id="UP001202248">
    <property type="component" value="Unassembled WGS sequence"/>
</dbReference>
<sequence>MSDSVLIKNPYYLQNGATNLKYPEIYYKLIYQNLDYNPYPTKGYAGEIALFKQGFNSKMNVWQLAVKGQGNWHLGPKTFYNISAIGSIKVPFKQPYYNSQLLGYSDMNLRGYESYVIDGVAGGLVNATIFKQLANFSINLPVLKKYTSSLIPLKIYGKVYGNMGYAHNPQPWRAC</sequence>
<proteinExistence type="predicted"/>